<reference evidence="6" key="1">
    <citation type="submission" date="2018-07" db="EMBL/GenBank/DDBJ databases">
        <authorList>
            <person name="Kim H."/>
        </authorList>
    </citation>
    <scope>NUCLEOTIDE SEQUENCE [LARGE SCALE GENOMIC DNA]</scope>
    <source>
        <strain evidence="6">F02</strain>
    </source>
</reference>
<dbReference type="SUPFAM" id="SSF51182">
    <property type="entry name" value="RmlC-like cupins"/>
    <property type="match status" value="1"/>
</dbReference>
<feature type="binding site" evidence="2">
    <location>
        <position position="44"/>
    </location>
    <ligand>
        <name>Fe cation</name>
        <dbReference type="ChEBI" id="CHEBI:24875"/>
    </ligand>
</feature>
<accession>A0A345DBN1</accession>
<name>A0A345DBN1_9BURK</name>
<evidence type="ECO:0000313" key="5">
    <source>
        <dbReference type="EMBL" id="AXF85769.1"/>
    </source>
</evidence>
<evidence type="ECO:0000256" key="2">
    <source>
        <dbReference type="PIRSR" id="PIRSR006232-1"/>
    </source>
</evidence>
<comment type="cofactor">
    <cofactor evidence="2">
        <name>Fe cation</name>
        <dbReference type="ChEBI" id="CHEBI:24875"/>
    </cofactor>
    <text evidence="2">Binds 1 Fe cation per subunit.</text>
</comment>
<dbReference type="Pfam" id="PF02678">
    <property type="entry name" value="Pirin"/>
    <property type="match status" value="1"/>
</dbReference>
<dbReference type="EC" id="1.13.11.24" evidence="5"/>
<dbReference type="InterPro" id="IPR011051">
    <property type="entry name" value="RmlC_Cupin_sf"/>
</dbReference>
<proteinExistence type="inferred from homology"/>
<dbReference type="AlphaFoldDB" id="A0A345DBN1"/>
<organism evidence="5 6">
    <name type="scientific">Ephemeroptericola cinctiostellae</name>
    <dbReference type="NCBI Taxonomy" id="2268024"/>
    <lineage>
        <taxon>Bacteria</taxon>
        <taxon>Pseudomonadati</taxon>
        <taxon>Pseudomonadota</taxon>
        <taxon>Betaproteobacteria</taxon>
        <taxon>Burkholderiales</taxon>
        <taxon>Burkholderiaceae</taxon>
        <taxon>Ephemeroptericola</taxon>
    </lineage>
</organism>
<dbReference type="Gene3D" id="2.60.120.10">
    <property type="entry name" value="Jelly Rolls"/>
    <property type="match status" value="1"/>
</dbReference>
<evidence type="ECO:0000259" key="4">
    <source>
        <dbReference type="Pfam" id="PF02678"/>
    </source>
</evidence>
<dbReference type="RefSeq" id="WP_114562924.1">
    <property type="nucleotide sequence ID" value="NZ_CP031124.1"/>
</dbReference>
<keyword evidence="2" id="KW-0479">Metal-binding</keyword>
<dbReference type="GO" id="GO:0046872">
    <property type="term" value="F:metal ion binding"/>
    <property type="evidence" value="ECO:0007669"/>
    <property type="project" value="UniProtKB-KW"/>
</dbReference>
<sequence length="237" mass="25429">MITAQLQTMSRGHNFRAHALRSGSMAPFLGVDHAWMSAPTFPMHQHVGLSAVSYVFEDTQTPINNQDSLGNHNLIHAGGLHWAAAGRGIRHQEDPLEIGKTVHQLQIFVDLADEKKSDAPFVLSLDAKDIPVVKQNGVRVRVPLGSYGSAHSPLTPPTEVNLFDISLDDGAVLIVPIAAGHNAFVMPIVGTVTINGAIFESNQSAIPIFAAQNEAHTIELHTQHGKAQIVVFSGAPI</sequence>
<dbReference type="OrthoDB" id="321327at2"/>
<dbReference type="GO" id="GO:0008127">
    <property type="term" value="F:quercetin 2,3-dioxygenase activity"/>
    <property type="evidence" value="ECO:0007669"/>
    <property type="project" value="UniProtKB-EC"/>
</dbReference>
<protein>
    <submittedName>
        <fullName evidence="5">Quercetin 2,3-dioxygenase</fullName>
        <ecNumber evidence="5">1.13.11.24</ecNumber>
    </submittedName>
</protein>
<feature type="domain" description="Pirin N-terminal" evidence="4">
    <location>
        <begin position="38"/>
        <end position="109"/>
    </location>
</feature>
<dbReference type="InterPro" id="IPR003829">
    <property type="entry name" value="Pirin_N_dom"/>
</dbReference>
<feature type="binding site" evidence="2">
    <location>
        <position position="91"/>
    </location>
    <ligand>
        <name>Fe cation</name>
        <dbReference type="ChEBI" id="CHEBI:24875"/>
    </ligand>
</feature>
<dbReference type="Proteomes" id="UP000252182">
    <property type="component" value="Chromosome"/>
</dbReference>
<dbReference type="PIRSF" id="PIRSF006232">
    <property type="entry name" value="Pirin"/>
    <property type="match status" value="1"/>
</dbReference>
<gene>
    <name evidence="5" type="primary">yhhW_3</name>
    <name evidence="5" type="ORF">DTO96_101505</name>
</gene>
<keyword evidence="2" id="KW-0408">Iron</keyword>
<keyword evidence="6" id="KW-1185">Reference proteome</keyword>
<evidence type="ECO:0000256" key="1">
    <source>
        <dbReference type="ARBA" id="ARBA00008416"/>
    </source>
</evidence>
<dbReference type="InterPro" id="IPR012093">
    <property type="entry name" value="Pirin"/>
</dbReference>
<keyword evidence="5" id="KW-0560">Oxidoreductase</keyword>
<comment type="similarity">
    <text evidence="1 3">Belongs to the pirin family.</text>
</comment>
<feature type="binding site" evidence="2">
    <location>
        <position position="93"/>
    </location>
    <ligand>
        <name>Fe cation</name>
        <dbReference type="ChEBI" id="CHEBI:24875"/>
    </ligand>
</feature>
<dbReference type="CDD" id="cd02247">
    <property type="entry name" value="cupin_pirin_C"/>
    <property type="match status" value="1"/>
</dbReference>
<keyword evidence="5" id="KW-0223">Dioxygenase</keyword>
<dbReference type="PANTHER" id="PTHR13903:SF8">
    <property type="entry name" value="PIRIN"/>
    <property type="match status" value="1"/>
</dbReference>
<dbReference type="KEGG" id="hyf:DTO96_101505"/>
<dbReference type="PANTHER" id="PTHR13903">
    <property type="entry name" value="PIRIN-RELATED"/>
    <property type="match status" value="1"/>
</dbReference>
<dbReference type="EMBL" id="CP031124">
    <property type="protein sequence ID" value="AXF85769.1"/>
    <property type="molecule type" value="Genomic_DNA"/>
</dbReference>
<dbReference type="InterPro" id="IPR014710">
    <property type="entry name" value="RmlC-like_jellyroll"/>
</dbReference>
<feature type="binding site" evidence="2">
    <location>
        <position position="46"/>
    </location>
    <ligand>
        <name>Fe cation</name>
        <dbReference type="ChEBI" id="CHEBI:24875"/>
    </ligand>
</feature>
<evidence type="ECO:0000313" key="6">
    <source>
        <dbReference type="Proteomes" id="UP000252182"/>
    </source>
</evidence>
<evidence type="ECO:0000256" key="3">
    <source>
        <dbReference type="RuleBase" id="RU003457"/>
    </source>
</evidence>